<dbReference type="AlphaFoldDB" id="A0A8H9FUK3"/>
<evidence type="ECO:0008006" key="4">
    <source>
        <dbReference type="Google" id="ProtNLM"/>
    </source>
</evidence>
<name>A0A8H9FUK3_9MICO</name>
<organism evidence="2 3">
    <name type="scientific">Knoellia flava</name>
    <dbReference type="NCBI Taxonomy" id="913969"/>
    <lineage>
        <taxon>Bacteria</taxon>
        <taxon>Bacillati</taxon>
        <taxon>Actinomycetota</taxon>
        <taxon>Actinomycetes</taxon>
        <taxon>Micrococcales</taxon>
        <taxon>Intrasporangiaceae</taxon>
        <taxon>Knoellia</taxon>
    </lineage>
</organism>
<dbReference type="Pfam" id="PF05013">
    <property type="entry name" value="FGase"/>
    <property type="match status" value="1"/>
</dbReference>
<dbReference type="Gene3D" id="3.40.630.40">
    <property type="entry name" value="Zn-dependent exopeptidases"/>
    <property type="match status" value="1"/>
</dbReference>
<proteinExistence type="predicted"/>
<comment type="caution">
    <text evidence="2">The sequence shown here is derived from an EMBL/GenBank/DDBJ whole genome shotgun (WGS) entry which is preliminary data.</text>
</comment>
<dbReference type="EMBL" id="BMEA01000002">
    <property type="protein sequence ID" value="GGB83590.1"/>
    <property type="molecule type" value="Genomic_DNA"/>
</dbReference>
<evidence type="ECO:0000256" key="1">
    <source>
        <dbReference type="SAM" id="MobiDB-lite"/>
    </source>
</evidence>
<feature type="region of interest" description="Disordered" evidence="1">
    <location>
        <begin position="145"/>
        <end position="167"/>
    </location>
</feature>
<sequence length="273" mass="30134">MPPTSTDAFSFSGDWSGQLVATAIHTGHDLRDDIASHLVLDEDTRLREEDPFTDLIGAECPARVVVHRSRFEVDLNRPREEAVYRRPEDAWDLHVWREAELPDDLTEGSLAVHDAFYAALGERLDAVAARGPFVLYDVHSYNHRRDGADEPEAPGGENPEVNVGTGSLDRDRWGDVVDVFMSTLAGTDTAGGEIDVRENVRFKGANLCAWVHERYPDHGVALALEFKKTYMDEWTGQPDRARIADLARALGQTVDPVLRALAATGGSGQFARG</sequence>
<dbReference type="Proteomes" id="UP000628079">
    <property type="component" value="Unassembled WGS sequence"/>
</dbReference>
<dbReference type="InterPro" id="IPR007709">
    <property type="entry name" value="N-FG_amidohydro"/>
</dbReference>
<dbReference type="SUPFAM" id="SSF53187">
    <property type="entry name" value="Zn-dependent exopeptidases"/>
    <property type="match status" value="1"/>
</dbReference>
<accession>A0A8H9FUK3</accession>
<protein>
    <recommendedName>
        <fullName evidence="4">N-formylglutamate amidohydrolase</fullName>
    </recommendedName>
</protein>
<gene>
    <name evidence="2" type="ORF">GCM10011314_24030</name>
</gene>
<reference evidence="2" key="1">
    <citation type="journal article" date="2014" name="Int. J. Syst. Evol. Microbiol.">
        <title>Complete genome sequence of Corynebacterium casei LMG S-19264T (=DSM 44701T), isolated from a smear-ripened cheese.</title>
        <authorList>
            <consortium name="US DOE Joint Genome Institute (JGI-PGF)"/>
            <person name="Walter F."/>
            <person name="Albersmeier A."/>
            <person name="Kalinowski J."/>
            <person name="Ruckert C."/>
        </authorList>
    </citation>
    <scope>NUCLEOTIDE SEQUENCE</scope>
    <source>
        <strain evidence="2">CGMCC 1.10749</strain>
    </source>
</reference>
<evidence type="ECO:0000313" key="2">
    <source>
        <dbReference type="EMBL" id="GGB83590.1"/>
    </source>
</evidence>
<evidence type="ECO:0000313" key="3">
    <source>
        <dbReference type="Proteomes" id="UP000628079"/>
    </source>
</evidence>
<dbReference type="RefSeq" id="WP_035946760.1">
    <property type="nucleotide sequence ID" value="NZ_BMEA01000002.1"/>
</dbReference>
<reference evidence="2" key="2">
    <citation type="submission" date="2020-09" db="EMBL/GenBank/DDBJ databases">
        <authorList>
            <person name="Sun Q."/>
            <person name="Zhou Y."/>
        </authorList>
    </citation>
    <scope>NUCLEOTIDE SEQUENCE</scope>
    <source>
        <strain evidence="2">CGMCC 1.10749</strain>
    </source>
</reference>